<organism evidence="2">
    <name type="scientific">Siphoviridae sp. cteLh2</name>
    <dbReference type="NCBI Taxonomy" id="2825590"/>
    <lineage>
        <taxon>Viruses</taxon>
        <taxon>Duplodnaviria</taxon>
        <taxon>Heunggongvirae</taxon>
        <taxon>Uroviricota</taxon>
        <taxon>Caudoviricetes</taxon>
    </lineage>
</organism>
<keyword evidence="1" id="KW-0175">Coiled coil</keyword>
<protein>
    <submittedName>
        <fullName evidence="2">Uncharacterized protein</fullName>
    </submittedName>
</protein>
<reference evidence="2" key="1">
    <citation type="journal article" date="2021" name="Proc. Natl. Acad. Sci. U.S.A.">
        <title>A Catalog of Tens of Thousands of Viruses from Human Metagenomes Reveals Hidden Associations with Chronic Diseases.</title>
        <authorList>
            <person name="Tisza M.J."/>
            <person name="Buck C.B."/>
        </authorList>
    </citation>
    <scope>NUCLEOTIDE SEQUENCE</scope>
    <source>
        <strain evidence="2">CteLh2</strain>
    </source>
</reference>
<evidence type="ECO:0000256" key="1">
    <source>
        <dbReference type="SAM" id="Coils"/>
    </source>
</evidence>
<proteinExistence type="predicted"/>
<accession>A0A8S5U5R5</accession>
<feature type="coiled-coil region" evidence="1">
    <location>
        <begin position="51"/>
        <end position="78"/>
    </location>
</feature>
<name>A0A8S5U5R5_9CAUD</name>
<sequence length="81" mass="10050">MQQVDIYKLIKAYRRLNERCEFILAITPNRDEWWQLNRKTQKLYDQCKKINAEDKQKINEYLRILNELVDEFNDLKMKNRA</sequence>
<evidence type="ECO:0000313" key="2">
    <source>
        <dbReference type="EMBL" id="DAF89788.1"/>
    </source>
</evidence>
<dbReference type="EMBL" id="BK016017">
    <property type="protein sequence ID" value="DAF89788.1"/>
    <property type="molecule type" value="Genomic_DNA"/>
</dbReference>